<evidence type="ECO:0000256" key="2">
    <source>
        <dbReference type="SAM" id="SignalP"/>
    </source>
</evidence>
<accession>A0A9D5LXB9</accession>
<feature type="signal peptide" evidence="2">
    <location>
        <begin position="1"/>
        <end position="22"/>
    </location>
</feature>
<sequence>MRKVVSFILAVLLIIGALPVLAQTAEGVQDISNELNLLSALEIVESIDVNVLDNHISREEFAYYIAKMSGISGSDTVRYFIDVSADDYAFAYINGLVENKIISESDDKYFRPNDPITQDEAVKMVISALGYTTDARVRGGFPTGYRQIASRLEVWDQFGDMFLTYRDGFCMIFNTLKTHVCSLQSIGTSGDQVSAQYVESDETLLEVVFDIVYAKGMVRTTYGGSVDSADQVEANQVRIDTEIYELPEGIDAEEYLGNYVEYFFQDTQTRYNTLVCMYPAKTAKEDLVINIDDFDRLDGTKLYYWSSDRLRNLDFQNNLIVYNGSLLTDNVKEFFENLNKGTITIKDGNGDGAYDYVFVKNYRNFYINAININQIYNELEPSDVIDLDQIENLLIYNSGESVTASDLLRDSLLSVASSADNTIVEIIINSEIVTGVLDSKNDSEVTIDGTTYKIERSYQDAFESKTIVGGNYSYIIDHLGNIAYVFQADARRMTLGYIIDMVSNNDPFDAKPIFKILSSDNEIFTATVANNLTIDSIRYRDPSVQAVENALINSGSLSQLIQYELDSNGNLKDIDTLYVGPDEDPEYSLSRVFETVESRWYHSGRYGFVALCSGTETTTFCIPEDGNTDETNYYTRKGAVTESTDTAATLDAYYASSESGYVDAIILERDVNLSEPETALMLEEVAQTINEEGEVLYKLSGYSNGSFVEHTLDSDVDTKDLQNSRKGDLLVIYQNDNGKINMVKKVFDGQSDGNGTIGWECETDTRKLLVEGMTTTAGVDVKHAAVLNLSFGYVMKNYDGIIAISKDMIAPVGERIIVEGKMCPMYDKKTDTIELVDYSAILGYNDVGSECTRLIHQTWYDGDRGVYLYN</sequence>
<name>A0A9D5LXB9_9FIRM</name>
<keyword evidence="5" id="KW-1185">Reference proteome</keyword>
<evidence type="ECO:0000259" key="3">
    <source>
        <dbReference type="PROSITE" id="PS51272"/>
    </source>
</evidence>
<organism evidence="4 5">
    <name type="scientific">Ructibacterium gallinarum</name>
    <dbReference type="NCBI Taxonomy" id="2779355"/>
    <lineage>
        <taxon>Bacteria</taxon>
        <taxon>Bacillati</taxon>
        <taxon>Bacillota</taxon>
        <taxon>Clostridia</taxon>
        <taxon>Eubacteriales</taxon>
        <taxon>Oscillospiraceae</taxon>
        <taxon>Ructibacterium</taxon>
    </lineage>
</organism>
<dbReference type="Pfam" id="PF00395">
    <property type="entry name" value="SLH"/>
    <property type="match status" value="1"/>
</dbReference>
<dbReference type="Proteomes" id="UP000806542">
    <property type="component" value="Unassembled WGS sequence"/>
</dbReference>
<feature type="chain" id="PRO_5039074324" evidence="2">
    <location>
        <begin position="23"/>
        <end position="870"/>
    </location>
</feature>
<evidence type="ECO:0000256" key="1">
    <source>
        <dbReference type="ARBA" id="ARBA00022737"/>
    </source>
</evidence>
<reference evidence="4" key="1">
    <citation type="submission" date="2020-10" db="EMBL/GenBank/DDBJ databases">
        <title>ChiBAC.</title>
        <authorList>
            <person name="Zenner C."/>
            <person name="Hitch T.C.A."/>
            <person name="Clavel T."/>
        </authorList>
    </citation>
    <scope>NUCLEOTIDE SEQUENCE</scope>
    <source>
        <strain evidence="4">DSM 107454</strain>
    </source>
</reference>
<feature type="domain" description="SLH" evidence="3">
    <location>
        <begin position="76"/>
        <end position="139"/>
    </location>
</feature>
<dbReference type="RefSeq" id="WP_226392130.1">
    <property type="nucleotide sequence ID" value="NZ_JADCKB010000005.1"/>
</dbReference>
<proteinExistence type="predicted"/>
<protein>
    <submittedName>
        <fullName evidence="4">S-layer homology domain-containing protein</fullName>
    </submittedName>
</protein>
<dbReference type="InterPro" id="IPR001119">
    <property type="entry name" value="SLH_dom"/>
</dbReference>
<gene>
    <name evidence="4" type="ORF">INF28_03715</name>
</gene>
<dbReference type="EMBL" id="JADCKB010000005">
    <property type="protein sequence ID" value="MBE5039571.1"/>
    <property type="molecule type" value="Genomic_DNA"/>
</dbReference>
<dbReference type="AlphaFoldDB" id="A0A9D5LXB9"/>
<evidence type="ECO:0000313" key="4">
    <source>
        <dbReference type="EMBL" id="MBE5039571.1"/>
    </source>
</evidence>
<keyword evidence="1" id="KW-0677">Repeat</keyword>
<comment type="caution">
    <text evidence="4">The sequence shown here is derived from an EMBL/GenBank/DDBJ whole genome shotgun (WGS) entry which is preliminary data.</text>
</comment>
<keyword evidence="2" id="KW-0732">Signal</keyword>
<dbReference type="PROSITE" id="PS51272">
    <property type="entry name" value="SLH"/>
    <property type="match status" value="1"/>
</dbReference>
<evidence type="ECO:0000313" key="5">
    <source>
        <dbReference type="Proteomes" id="UP000806542"/>
    </source>
</evidence>